<organism evidence="11 12">
    <name type="scientific">Tritonibacter scottomollicae</name>
    <name type="common">Epibacterium scottomollicae</name>
    <dbReference type="NCBI Taxonomy" id="483013"/>
    <lineage>
        <taxon>Bacteria</taxon>
        <taxon>Pseudomonadati</taxon>
        <taxon>Pseudomonadota</taxon>
        <taxon>Alphaproteobacteria</taxon>
        <taxon>Rhodobacterales</taxon>
        <taxon>Paracoccaceae</taxon>
        <taxon>Tritonibacter</taxon>
    </lineage>
</organism>
<protein>
    <recommendedName>
        <fullName evidence="4">Phospholipase D</fullName>
    </recommendedName>
    <alternativeName>
        <fullName evidence="9">Choline phosphatase</fullName>
    </alternativeName>
</protein>
<keyword evidence="8" id="KW-0443">Lipid metabolism</keyword>
<dbReference type="GO" id="GO:0005576">
    <property type="term" value="C:extracellular region"/>
    <property type="evidence" value="ECO:0007669"/>
    <property type="project" value="UniProtKB-SubCell"/>
</dbReference>
<dbReference type="AlphaFoldDB" id="A0A2T1AC98"/>
<accession>A0A2T1AC98</accession>
<dbReference type="SMART" id="SM00155">
    <property type="entry name" value="PLDc"/>
    <property type="match status" value="2"/>
</dbReference>
<evidence type="ECO:0000313" key="11">
    <source>
        <dbReference type="EMBL" id="PRZ46211.1"/>
    </source>
</evidence>
<keyword evidence="6" id="KW-0677">Repeat</keyword>
<feature type="domain" description="PLD phosphodiesterase" evidence="10">
    <location>
        <begin position="410"/>
        <end position="432"/>
    </location>
</feature>
<evidence type="ECO:0000256" key="2">
    <source>
        <dbReference type="ARBA" id="ARBA00003145"/>
    </source>
</evidence>
<dbReference type="CDD" id="cd09105">
    <property type="entry name" value="PLDc_vPLD1_2_like_2"/>
    <property type="match status" value="1"/>
</dbReference>
<reference evidence="11 12" key="1">
    <citation type="submission" date="2018-03" db="EMBL/GenBank/DDBJ databases">
        <title>Genomic Encyclopedia of Archaeal and Bacterial Type Strains, Phase II (KMG-II): from individual species to whole genera.</title>
        <authorList>
            <person name="Goeker M."/>
        </authorList>
    </citation>
    <scope>NUCLEOTIDE SEQUENCE [LARGE SCALE GENOMIC DNA]</scope>
    <source>
        <strain evidence="11 12">DSM 25328</strain>
    </source>
</reference>
<name>A0A2T1AC98_TRISK</name>
<gene>
    <name evidence="11" type="ORF">CLV89_111102</name>
</gene>
<evidence type="ECO:0000256" key="6">
    <source>
        <dbReference type="ARBA" id="ARBA00022737"/>
    </source>
</evidence>
<dbReference type="OrthoDB" id="8828485at2"/>
<dbReference type="PANTHER" id="PTHR18896">
    <property type="entry name" value="PHOSPHOLIPASE D"/>
    <property type="match status" value="1"/>
</dbReference>
<comment type="caution">
    <text evidence="11">The sequence shown here is derived from an EMBL/GenBank/DDBJ whole genome shotgun (WGS) entry which is preliminary data.</text>
</comment>
<dbReference type="Pfam" id="PF13091">
    <property type="entry name" value="PLDc_2"/>
    <property type="match status" value="1"/>
</dbReference>
<dbReference type="PROSITE" id="PS50035">
    <property type="entry name" value="PLD"/>
    <property type="match status" value="2"/>
</dbReference>
<evidence type="ECO:0000256" key="4">
    <source>
        <dbReference type="ARBA" id="ARBA00018392"/>
    </source>
</evidence>
<dbReference type="EMBL" id="PVUF01000011">
    <property type="protein sequence ID" value="PRZ46211.1"/>
    <property type="molecule type" value="Genomic_DNA"/>
</dbReference>
<dbReference type="InterPro" id="IPR015679">
    <property type="entry name" value="PLipase_D_fam"/>
</dbReference>
<evidence type="ECO:0000256" key="3">
    <source>
        <dbReference type="ARBA" id="ARBA00004613"/>
    </source>
</evidence>
<dbReference type="Gene3D" id="3.30.870.10">
    <property type="entry name" value="Endonuclease Chain A"/>
    <property type="match status" value="2"/>
</dbReference>
<proteinExistence type="predicted"/>
<dbReference type="GO" id="GO:0009395">
    <property type="term" value="P:phospholipid catabolic process"/>
    <property type="evidence" value="ECO:0007669"/>
    <property type="project" value="TreeGrafter"/>
</dbReference>
<evidence type="ECO:0000256" key="5">
    <source>
        <dbReference type="ARBA" id="ARBA00022525"/>
    </source>
</evidence>
<dbReference type="Pfam" id="PF00614">
    <property type="entry name" value="PLDc"/>
    <property type="match status" value="1"/>
</dbReference>
<sequence length="521" mass="58201">MTCSEDAARVPSEGVEMLMTAAEAFPEMERAFLNSRTEVWASLRVFDLQTRLRSEVGQRIGSTWEDLIIYVLRRGVTLNIIVSDFDAVMANPLHVGTWQTMRHLRAAALRAGPDAKLNLTAAAHPARVGGMWCALFWPAVRSRLNGVLEDLNQLEPAEQDQRLAEMPGLDGYVRRDGNGRLCARLLPVRPLLPATHHQKIAVFDRQRLYIGGLDLDERRFDDTGHHRRRDETWQDVQLMLDDPEIVAEGQAHLESFLDICAGTKEPPKRKHLLTTLSRPRDWPNHVPGPRQVDATLKETHLRRIREAKHLIYLESQFFRDTELADALAEAAREKPDLGLVMVLPAAPEDVAFDGNTGSDARYGEYLQAQCIAKVQDAFGARAVIMSPVQPVAMAGDGRDTLAGSPIIYVHTKFSVFDDCRAILSSANLNGRSMTWDTEVGVELRQADTVAAMREQVYGHWLQMAPPSRFLDPERAVEAWRAQADANLAASPEERTGFLVPYDPAPAAEFGRRLPLVSQAMV</sequence>
<comment type="subcellular location">
    <subcellularLocation>
        <location evidence="3">Secreted</location>
    </subcellularLocation>
</comment>
<feature type="domain" description="PLD phosphodiesterase" evidence="10">
    <location>
        <begin position="192"/>
        <end position="219"/>
    </location>
</feature>
<keyword evidence="7" id="KW-0378">Hydrolase</keyword>
<dbReference type="InterPro" id="IPR001736">
    <property type="entry name" value="PLipase_D/transphosphatidylase"/>
</dbReference>
<comment type="catalytic activity">
    <reaction evidence="1">
        <text>a 1,2-diacyl-sn-glycero-3-phosphocholine + H2O = a 1,2-diacyl-sn-glycero-3-phosphate + choline + H(+)</text>
        <dbReference type="Rhea" id="RHEA:14445"/>
        <dbReference type="ChEBI" id="CHEBI:15354"/>
        <dbReference type="ChEBI" id="CHEBI:15377"/>
        <dbReference type="ChEBI" id="CHEBI:15378"/>
        <dbReference type="ChEBI" id="CHEBI:57643"/>
        <dbReference type="ChEBI" id="CHEBI:58608"/>
        <dbReference type="EC" id="3.1.4.4"/>
    </reaction>
</comment>
<evidence type="ECO:0000256" key="1">
    <source>
        <dbReference type="ARBA" id="ARBA00000798"/>
    </source>
</evidence>
<evidence type="ECO:0000256" key="7">
    <source>
        <dbReference type="ARBA" id="ARBA00022801"/>
    </source>
</evidence>
<keyword evidence="5" id="KW-0964">Secreted</keyword>
<dbReference type="GO" id="GO:0004630">
    <property type="term" value="F:phospholipase D activity"/>
    <property type="evidence" value="ECO:0007669"/>
    <property type="project" value="UniProtKB-EC"/>
</dbReference>
<comment type="function">
    <text evidence="2">Could be a virulence factor.</text>
</comment>
<evidence type="ECO:0000259" key="10">
    <source>
        <dbReference type="PROSITE" id="PS50035"/>
    </source>
</evidence>
<dbReference type="Proteomes" id="UP000237718">
    <property type="component" value="Unassembled WGS sequence"/>
</dbReference>
<dbReference type="InterPro" id="IPR025202">
    <property type="entry name" value="PLD-like_dom"/>
</dbReference>
<dbReference type="RefSeq" id="WP_106164697.1">
    <property type="nucleotide sequence ID" value="NZ_PVUF01000011.1"/>
</dbReference>
<evidence type="ECO:0000313" key="12">
    <source>
        <dbReference type="Proteomes" id="UP000237718"/>
    </source>
</evidence>
<dbReference type="SUPFAM" id="SSF56024">
    <property type="entry name" value="Phospholipase D/nuclease"/>
    <property type="match status" value="2"/>
</dbReference>
<dbReference type="PANTHER" id="PTHR18896:SF76">
    <property type="entry name" value="PHOSPHOLIPASE"/>
    <property type="match status" value="1"/>
</dbReference>
<evidence type="ECO:0000256" key="8">
    <source>
        <dbReference type="ARBA" id="ARBA00023098"/>
    </source>
</evidence>
<evidence type="ECO:0000256" key="9">
    <source>
        <dbReference type="ARBA" id="ARBA00029594"/>
    </source>
</evidence>